<evidence type="ECO:0000313" key="1">
    <source>
        <dbReference type="EMBL" id="KAJ7523310.1"/>
    </source>
</evidence>
<accession>A0ACC2B0R1</accession>
<keyword evidence="2" id="KW-1185">Reference proteome</keyword>
<gene>
    <name evidence="1" type="ORF">O6H91_18G046200</name>
</gene>
<proteinExistence type="predicted"/>
<reference evidence="2" key="1">
    <citation type="journal article" date="2024" name="Proc. Natl. Acad. Sci. U.S.A.">
        <title>Extraordinary preservation of gene collinearity over three hundred million years revealed in homosporous lycophytes.</title>
        <authorList>
            <person name="Li C."/>
            <person name="Wickell D."/>
            <person name="Kuo L.Y."/>
            <person name="Chen X."/>
            <person name="Nie B."/>
            <person name="Liao X."/>
            <person name="Peng D."/>
            <person name="Ji J."/>
            <person name="Jenkins J."/>
            <person name="Williams M."/>
            <person name="Shu S."/>
            <person name="Plott C."/>
            <person name="Barry K."/>
            <person name="Rajasekar S."/>
            <person name="Grimwood J."/>
            <person name="Han X."/>
            <person name="Sun S."/>
            <person name="Hou Z."/>
            <person name="He W."/>
            <person name="Dai G."/>
            <person name="Sun C."/>
            <person name="Schmutz J."/>
            <person name="Leebens-Mack J.H."/>
            <person name="Li F.W."/>
            <person name="Wang L."/>
        </authorList>
    </citation>
    <scope>NUCLEOTIDE SEQUENCE [LARGE SCALE GENOMIC DNA]</scope>
    <source>
        <strain evidence="2">cv. PW_Plant_1</strain>
    </source>
</reference>
<dbReference type="EMBL" id="CM055109">
    <property type="protein sequence ID" value="KAJ7523310.1"/>
    <property type="molecule type" value="Genomic_DNA"/>
</dbReference>
<evidence type="ECO:0000313" key="2">
    <source>
        <dbReference type="Proteomes" id="UP001162992"/>
    </source>
</evidence>
<sequence length="429" mass="47715">MRLEREAVMVSLAPGPDWCGGLRQAGGARPSGRNPNRDREDPRGRGEEDKWRLKDREDEEGREDCCTTVEDKRAERERADDKKRGRFNSRDVSMHSKVGLGLSSYTFSVGFALTSKKTKSFIQPKLEALARRHGISFVRIERSRPLEAQGPFDVILHKISSKEWQQDLEAYRRNHPDVIILDPPESIQHVRNRQSMLQKVAELDLQDCGGKVGIPKQLVATGDPTSFAGSVAKAGLKLPLVAKPLMADGTAKSHAMSLAYNEFGLSELEPPLVLQEFVNHGGVVFKVYIVGDAIRVVRRFSLPDVDGRQHVDSGMISFPRVSSAAATANESDFEPQAAELPPKKLLEHLSRELRQKLGLRLFNLDIIREGGIGDHYYVIDINYFPGYGKVPDYESVFTDFFLGLASGKAKTMPKSSICSTEAPVTCKRG</sequence>
<dbReference type="Proteomes" id="UP001162992">
    <property type="component" value="Chromosome 18"/>
</dbReference>
<organism evidence="1 2">
    <name type="scientific">Diphasiastrum complanatum</name>
    <name type="common">Issler's clubmoss</name>
    <name type="synonym">Lycopodium complanatum</name>
    <dbReference type="NCBI Taxonomy" id="34168"/>
    <lineage>
        <taxon>Eukaryota</taxon>
        <taxon>Viridiplantae</taxon>
        <taxon>Streptophyta</taxon>
        <taxon>Embryophyta</taxon>
        <taxon>Tracheophyta</taxon>
        <taxon>Lycopodiopsida</taxon>
        <taxon>Lycopodiales</taxon>
        <taxon>Lycopodiaceae</taxon>
        <taxon>Lycopodioideae</taxon>
        <taxon>Diphasiastrum</taxon>
    </lineage>
</organism>
<protein>
    <submittedName>
        <fullName evidence="1">Uncharacterized protein</fullName>
    </submittedName>
</protein>
<comment type="caution">
    <text evidence="1">The sequence shown here is derived from an EMBL/GenBank/DDBJ whole genome shotgun (WGS) entry which is preliminary data.</text>
</comment>
<name>A0ACC2B0R1_DIPCM</name>